<keyword evidence="2" id="KW-1185">Reference proteome</keyword>
<proteinExistence type="predicted"/>
<name>A0ABS6MH31_9GAMM</name>
<accession>A0ABS6MH31</accession>
<protein>
    <submittedName>
        <fullName evidence="1">Uncharacterized protein</fullName>
    </submittedName>
</protein>
<gene>
    <name evidence="1" type="ORF">KQY15_02405</name>
</gene>
<dbReference type="RefSeq" id="WP_217666866.1">
    <property type="nucleotide sequence ID" value="NZ_JAHRID010000001.1"/>
</dbReference>
<reference evidence="1 2" key="1">
    <citation type="submission" date="2021-06" db="EMBL/GenBank/DDBJ databases">
        <title>Rheinheimera indica sp. nov., isolated from deep-sea sediment.</title>
        <authorList>
            <person name="Wang Z."/>
            <person name="Zhang X.-Y."/>
        </authorList>
    </citation>
    <scope>NUCLEOTIDE SEQUENCE [LARGE SCALE GENOMIC DNA]</scope>
    <source>
        <strain evidence="1 2">SM2107</strain>
    </source>
</reference>
<evidence type="ECO:0000313" key="1">
    <source>
        <dbReference type="EMBL" id="MBV2127950.1"/>
    </source>
</evidence>
<dbReference type="EMBL" id="JAHRID010000001">
    <property type="protein sequence ID" value="MBV2127950.1"/>
    <property type="molecule type" value="Genomic_DNA"/>
</dbReference>
<evidence type="ECO:0000313" key="2">
    <source>
        <dbReference type="Proteomes" id="UP000704611"/>
    </source>
</evidence>
<dbReference type="Proteomes" id="UP000704611">
    <property type="component" value="Unassembled WGS sequence"/>
</dbReference>
<sequence>MQISEQHFPALPQYSAKACPVYIEPIVGSGERVCVGVVAYGEDGDNVVIQTIKEDAAACMLGAAAPKFINLVGMALGSLRNFTASEKNFSDWISPIPGVNLGEVTTGHVTDLTMMVRTVARNHAFLSAMSDFTAADDSVADDSPNTDRWATMVKEATTLIKPSLVDAFNRQLKLTSKGHTRFDFVGRHLAAQLGRIIPGHGISGLVKTAKAKLWDLETLREHNENQLFKNITSYELILYRPKDNDPAYSEREIGRLNEAFVELEETGDKQQLRVVPAFTAEEAAQRIISAEAA</sequence>
<organism evidence="1 2">
    <name type="scientific">Arsukibacterium indicum</name>
    <dbReference type="NCBI Taxonomy" id="2848612"/>
    <lineage>
        <taxon>Bacteria</taxon>
        <taxon>Pseudomonadati</taxon>
        <taxon>Pseudomonadota</taxon>
        <taxon>Gammaproteobacteria</taxon>
        <taxon>Chromatiales</taxon>
        <taxon>Chromatiaceae</taxon>
        <taxon>Arsukibacterium</taxon>
    </lineage>
</organism>
<comment type="caution">
    <text evidence="1">The sequence shown here is derived from an EMBL/GenBank/DDBJ whole genome shotgun (WGS) entry which is preliminary data.</text>
</comment>